<dbReference type="Proteomes" id="UP000006303">
    <property type="component" value="Chromosome"/>
</dbReference>
<evidence type="ECO:0000313" key="2">
    <source>
        <dbReference type="Proteomes" id="UP000006303"/>
    </source>
</evidence>
<gene>
    <name evidence="1" type="ORF">ASU2_02705</name>
</gene>
<proteinExistence type="predicted"/>
<reference evidence="1 2" key="1">
    <citation type="journal article" date="2012" name="J. Bacteriol.">
        <title>Complete Genome Sequence of Actinobacillus suis H91-0380, a Virulent Serotype O2 Strain.</title>
        <authorList>
            <person name="Macinnes J.I."/>
            <person name="Mackinnon J."/>
            <person name="Bujold A.R."/>
            <person name="Ziebell K."/>
            <person name="Kropinski A.M."/>
            <person name="Nash J.H."/>
        </authorList>
    </citation>
    <scope>NUCLEOTIDE SEQUENCE [LARGE SCALE GENOMIC DNA]</scope>
    <source>
        <strain evidence="1 2">H91-0380</strain>
    </source>
</reference>
<dbReference type="HOGENOM" id="CLU_185249_0_0_6"/>
<organism evidence="1 2">
    <name type="scientific">Actinobacillus suis H91-0380</name>
    <dbReference type="NCBI Taxonomy" id="696748"/>
    <lineage>
        <taxon>Bacteria</taxon>
        <taxon>Pseudomonadati</taxon>
        <taxon>Pseudomonadota</taxon>
        <taxon>Gammaproteobacteria</taxon>
        <taxon>Pasteurellales</taxon>
        <taxon>Pasteurellaceae</taxon>
        <taxon>Actinobacillus</taxon>
    </lineage>
</organism>
<dbReference type="eggNOG" id="ENOG5033D2C">
    <property type="taxonomic scope" value="Bacteria"/>
</dbReference>
<sequence length="72" mass="8311">MNPIENAQAMVEAYTKAEMDVLQGKTVTFNGRSVSRENLSEIRKGREYWEERLAKLKAASCAWRCDVRVARF</sequence>
<dbReference type="EMBL" id="CP003875">
    <property type="protein sequence ID" value="AFU18683.1"/>
    <property type="molecule type" value="Genomic_DNA"/>
</dbReference>
<evidence type="ECO:0000313" key="1">
    <source>
        <dbReference type="EMBL" id="AFU18683.1"/>
    </source>
</evidence>
<evidence type="ECO:0008006" key="3">
    <source>
        <dbReference type="Google" id="ProtNLM"/>
    </source>
</evidence>
<dbReference type="PATRIC" id="fig|696748.4.peg.548"/>
<dbReference type="KEGG" id="asi:ASU2_02705"/>
<name>K0G3K5_ACTSU</name>
<dbReference type="AlphaFoldDB" id="K0G3K5"/>
<dbReference type="OrthoDB" id="6053012at2"/>
<accession>K0G3K5</accession>
<protein>
    <recommendedName>
        <fullName evidence="3">Phage protein</fullName>
    </recommendedName>
</protein>